<keyword evidence="1" id="KW-0472">Membrane</keyword>
<dbReference type="Proteomes" id="UP000218418">
    <property type="component" value="Chromosome"/>
</dbReference>
<sequence>MIPLIISFNIENNWKKNKIIKLKSWNNTSNEKSEQSNKLAPEKQFYMLNMFATVIACNVFYSFKIPIPSMKFLFAFSILSILCGIYLLYIRINFKYKE</sequence>
<protein>
    <submittedName>
        <fullName evidence="2">Uncharacterized protein</fullName>
    </submittedName>
</protein>
<keyword evidence="1" id="KW-1133">Transmembrane helix</keyword>
<gene>
    <name evidence="2" type="ORF">NIES267_12220</name>
</gene>
<accession>A0A1Z4LKK9</accession>
<dbReference type="AlphaFoldDB" id="A0A1Z4LKK9"/>
<dbReference type="EMBL" id="AP018227">
    <property type="protein sequence ID" value="BAY81745.1"/>
    <property type="molecule type" value="Genomic_DNA"/>
</dbReference>
<evidence type="ECO:0000313" key="2">
    <source>
        <dbReference type="EMBL" id="BAY81745.1"/>
    </source>
</evidence>
<feature type="transmembrane region" description="Helical" evidence="1">
    <location>
        <begin position="69"/>
        <end position="89"/>
    </location>
</feature>
<organism evidence="2 3">
    <name type="scientific">Calothrix parasitica NIES-267</name>
    <dbReference type="NCBI Taxonomy" id="1973488"/>
    <lineage>
        <taxon>Bacteria</taxon>
        <taxon>Bacillati</taxon>
        <taxon>Cyanobacteriota</taxon>
        <taxon>Cyanophyceae</taxon>
        <taxon>Nostocales</taxon>
        <taxon>Calotrichaceae</taxon>
        <taxon>Calothrix</taxon>
    </lineage>
</organism>
<evidence type="ECO:0000313" key="3">
    <source>
        <dbReference type="Proteomes" id="UP000218418"/>
    </source>
</evidence>
<proteinExistence type="predicted"/>
<keyword evidence="3" id="KW-1185">Reference proteome</keyword>
<name>A0A1Z4LKK9_9CYAN</name>
<reference evidence="2 3" key="1">
    <citation type="submission" date="2017-06" db="EMBL/GenBank/DDBJ databases">
        <title>Genome sequencing of cyanobaciteial culture collection at National Institute for Environmental Studies (NIES).</title>
        <authorList>
            <person name="Hirose Y."/>
            <person name="Shimura Y."/>
            <person name="Fujisawa T."/>
            <person name="Nakamura Y."/>
            <person name="Kawachi M."/>
        </authorList>
    </citation>
    <scope>NUCLEOTIDE SEQUENCE [LARGE SCALE GENOMIC DNA]</scope>
    <source>
        <strain evidence="2 3">NIES-267</strain>
    </source>
</reference>
<feature type="transmembrane region" description="Helical" evidence="1">
    <location>
        <begin position="45"/>
        <end position="63"/>
    </location>
</feature>
<evidence type="ECO:0000256" key="1">
    <source>
        <dbReference type="SAM" id="Phobius"/>
    </source>
</evidence>
<keyword evidence="1" id="KW-0812">Transmembrane</keyword>